<dbReference type="SUPFAM" id="SSF55781">
    <property type="entry name" value="GAF domain-like"/>
    <property type="match status" value="1"/>
</dbReference>
<evidence type="ECO:0000313" key="8">
    <source>
        <dbReference type="Proteomes" id="UP001056291"/>
    </source>
</evidence>
<dbReference type="InterPro" id="IPR029016">
    <property type="entry name" value="GAF-like_dom_sf"/>
</dbReference>
<dbReference type="PANTHER" id="PTHR30136">
    <property type="entry name" value="HELIX-TURN-HELIX TRANSCRIPTIONAL REGULATOR, ICLR FAMILY"/>
    <property type="match status" value="1"/>
</dbReference>
<evidence type="ECO:0000313" key="7">
    <source>
        <dbReference type="EMBL" id="USG60675.1"/>
    </source>
</evidence>
<dbReference type="Pfam" id="PF09339">
    <property type="entry name" value="HTH_IclR"/>
    <property type="match status" value="1"/>
</dbReference>
<evidence type="ECO:0000259" key="5">
    <source>
        <dbReference type="PROSITE" id="PS51077"/>
    </source>
</evidence>
<keyword evidence="8" id="KW-1185">Reference proteome</keyword>
<proteinExistence type="predicted"/>
<reference evidence="7" key="1">
    <citation type="submission" date="2022-06" db="EMBL/GenBank/DDBJ databases">
        <title>Sneathiella actinostolidae sp. nov., isolated from a sea anemonein the Western Pacific Ocean.</title>
        <authorList>
            <person name="Wei M.J."/>
        </authorList>
    </citation>
    <scope>NUCLEOTIDE SEQUENCE</scope>
    <source>
        <strain evidence="7">PHK-P5</strain>
    </source>
</reference>
<dbReference type="PROSITE" id="PS51078">
    <property type="entry name" value="ICLR_ED"/>
    <property type="match status" value="1"/>
</dbReference>
<dbReference type="Gene3D" id="3.30.450.40">
    <property type="match status" value="1"/>
</dbReference>
<feature type="region of interest" description="Disordered" evidence="4">
    <location>
        <begin position="1"/>
        <end position="24"/>
    </location>
</feature>
<dbReference type="InterPro" id="IPR005471">
    <property type="entry name" value="Tscrpt_reg_IclR_N"/>
</dbReference>
<evidence type="ECO:0000256" key="2">
    <source>
        <dbReference type="ARBA" id="ARBA00023125"/>
    </source>
</evidence>
<dbReference type="InterPro" id="IPR036390">
    <property type="entry name" value="WH_DNA-bd_sf"/>
</dbReference>
<name>A0ABY4W0M4_9PROT</name>
<dbReference type="PANTHER" id="PTHR30136:SF24">
    <property type="entry name" value="HTH-TYPE TRANSCRIPTIONAL REPRESSOR ALLR"/>
    <property type="match status" value="1"/>
</dbReference>
<keyword evidence="2" id="KW-0238">DNA-binding</keyword>
<dbReference type="EMBL" id="CP098747">
    <property type="protein sequence ID" value="USG60675.1"/>
    <property type="molecule type" value="Genomic_DNA"/>
</dbReference>
<dbReference type="Pfam" id="PF01614">
    <property type="entry name" value="IclR_C"/>
    <property type="match status" value="1"/>
</dbReference>
<dbReference type="RefSeq" id="WP_251933556.1">
    <property type="nucleotide sequence ID" value="NZ_CP098747.1"/>
</dbReference>
<feature type="domain" description="HTH iclR-type" evidence="5">
    <location>
        <begin position="25"/>
        <end position="86"/>
    </location>
</feature>
<protein>
    <submittedName>
        <fullName evidence="7">IclR family transcriptional regulator</fullName>
    </submittedName>
</protein>
<dbReference type="Proteomes" id="UP001056291">
    <property type="component" value="Chromosome"/>
</dbReference>
<gene>
    <name evidence="7" type="ORF">NBZ79_16030</name>
</gene>
<evidence type="ECO:0000256" key="4">
    <source>
        <dbReference type="SAM" id="MobiDB-lite"/>
    </source>
</evidence>
<dbReference type="InterPro" id="IPR054844">
    <property type="entry name" value="TransRegBhcR"/>
</dbReference>
<evidence type="ECO:0000256" key="3">
    <source>
        <dbReference type="ARBA" id="ARBA00023163"/>
    </source>
</evidence>
<dbReference type="Gene3D" id="1.10.10.10">
    <property type="entry name" value="Winged helix-like DNA-binding domain superfamily/Winged helix DNA-binding domain"/>
    <property type="match status" value="1"/>
</dbReference>
<sequence>MQQPTPKRSRGRPRSSPSEGQGATVKALDRGLILLNTMERMGKTTLTELALQIGLPPSSAHRLLITLQKHRFVEFDPNTQEWMIGVEAFRIGNAFVQQTNLVEAGRDVMRRLMEETGETANLAIADDGEVVFVSQVETPNPIRAFFSSGTRGPIHASGIGKALLAELPRKTVELILQKRGLQRYTEKSLASADALFSDLEQIGKRGWSFDDEERYSGMRCIAAAIHNYHGEAIAGISISGPTARFPDTSIAELAPKVKQAAAEITALIGGTAPKA</sequence>
<dbReference type="InterPro" id="IPR014757">
    <property type="entry name" value="Tscrpt_reg_IclR_C"/>
</dbReference>
<dbReference type="NCBIfam" id="NF045644">
    <property type="entry name" value="TransRegBhcR"/>
    <property type="match status" value="1"/>
</dbReference>
<dbReference type="SUPFAM" id="SSF46785">
    <property type="entry name" value="Winged helix' DNA-binding domain"/>
    <property type="match status" value="1"/>
</dbReference>
<dbReference type="PROSITE" id="PS51077">
    <property type="entry name" value="HTH_ICLR"/>
    <property type="match status" value="1"/>
</dbReference>
<evidence type="ECO:0000259" key="6">
    <source>
        <dbReference type="PROSITE" id="PS51078"/>
    </source>
</evidence>
<keyword evidence="3" id="KW-0804">Transcription</keyword>
<accession>A0ABY4W0M4</accession>
<feature type="domain" description="IclR-ED" evidence="6">
    <location>
        <begin position="87"/>
        <end position="270"/>
    </location>
</feature>
<dbReference type="InterPro" id="IPR050707">
    <property type="entry name" value="HTH_MetabolicPath_Reg"/>
</dbReference>
<dbReference type="InterPro" id="IPR036388">
    <property type="entry name" value="WH-like_DNA-bd_sf"/>
</dbReference>
<organism evidence="7 8">
    <name type="scientific">Sneathiella marina</name>
    <dbReference type="NCBI Taxonomy" id="2950108"/>
    <lineage>
        <taxon>Bacteria</taxon>
        <taxon>Pseudomonadati</taxon>
        <taxon>Pseudomonadota</taxon>
        <taxon>Alphaproteobacteria</taxon>
        <taxon>Sneathiellales</taxon>
        <taxon>Sneathiellaceae</taxon>
        <taxon>Sneathiella</taxon>
    </lineage>
</organism>
<evidence type="ECO:0000256" key="1">
    <source>
        <dbReference type="ARBA" id="ARBA00023015"/>
    </source>
</evidence>
<dbReference type="SMART" id="SM00346">
    <property type="entry name" value="HTH_ICLR"/>
    <property type="match status" value="1"/>
</dbReference>
<keyword evidence="1" id="KW-0805">Transcription regulation</keyword>